<dbReference type="AlphaFoldDB" id="A0A167SGM9"/>
<evidence type="ECO:0000256" key="1">
    <source>
        <dbReference type="SAM" id="MobiDB-lite"/>
    </source>
</evidence>
<keyword evidence="4" id="KW-1185">Reference proteome</keyword>
<proteinExistence type="predicted"/>
<accession>A0A167SGM9</accession>
<evidence type="ECO:0000313" key="3">
    <source>
        <dbReference type="EMBL" id="KZP01905.1"/>
    </source>
</evidence>
<sequence length="455" mass="49238">MSSEDDWSDSDSEFESEQQGEVYTSVFLGIPDGPLTSAYDDADAAVSRAGGLPPFLPLSQYPSPDVCLCKRCNQPMELLVSVFCPFEGSLNDRVLYVWACAKAECQRKEGSVRAYRSLCHNAKYARKLERQKEHEAARALAPKVSPSQAASATNPFSAPPTGGLGDLLLGSTGTAIAGTSNNGQPAIAGWDEASGSDDGSDDEEDEEENDGDEEEAEPAQGASVDASRRSQPNWSSQPSYRPLYISTIDEYITPKPPPPVPKKVINEAQSSTDAGGSPWGKETYEVMHKVDEIFERFVARVQEAAQQVVRYDLSGTPLPFSSRDPVYQRIFPVQAIAPGTAVSVNGPPEPIRHAYDPSAVDACPRCGGPRVFECQLMPNLISILKRPDSSPSKTKKPSAEERQQELSALLKGGTDGMEWGTIMVFSCLADCCQDATGAPATETWVEEMVLVQWDV</sequence>
<feature type="compositionally biased region" description="Polar residues" evidence="1">
    <location>
        <begin position="229"/>
        <end position="239"/>
    </location>
</feature>
<dbReference type="GO" id="GO:0005737">
    <property type="term" value="C:cytoplasm"/>
    <property type="evidence" value="ECO:0007669"/>
    <property type="project" value="InterPro"/>
</dbReference>
<feature type="domain" description="Programmed cell death protein 2 C-terminal" evidence="2">
    <location>
        <begin position="291"/>
        <end position="453"/>
    </location>
</feature>
<dbReference type="InterPro" id="IPR007320">
    <property type="entry name" value="PDCD2_C"/>
</dbReference>
<gene>
    <name evidence="3" type="ORF">CALVIDRAFT_474406</name>
</gene>
<feature type="compositionally biased region" description="Acidic residues" evidence="1">
    <location>
        <begin position="194"/>
        <end position="217"/>
    </location>
</feature>
<reference evidence="3 4" key="1">
    <citation type="journal article" date="2016" name="Mol. Biol. Evol.">
        <title>Comparative Genomics of Early-Diverging Mushroom-Forming Fungi Provides Insights into the Origins of Lignocellulose Decay Capabilities.</title>
        <authorList>
            <person name="Nagy L.G."/>
            <person name="Riley R."/>
            <person name="Tritt A."/>
            <person name="Adam C."/>
            <person name="Daum C."/>
            <person name="Floudas D."/>
            <person name="Sun H."/>
            <person name="Yadav J.S."/>
            <person name="Pangilinan J."/>
            <person name="Larsson K.H."/>
            <person name="Matsuura K."/>
            <person name="Barry K."/>
            <person name="Labutti K."/>
            <person name="Kuo R."/>
            <person name="Ohm R.A."/>
            <person name="Bhattacharya S.S."/>
            <person name="Shirouzu T."/>
            <person name="Yoshinaga Y."/>
            <person name="Martin F.M."/>
            <person name="Grigoriev I.V."/>
            <person name="Hibbett D.S."/>
        </authorList>
    </citation>
    <scope>NUCLEOTIDE SEQUENCE [LARGE SCALE GENOMIC DNA]</scope>
    <source>
        <strain evidence="3 4">TUFC12733</strain>
    </source>
</reference>
<dbReference type="PANTHER" id="PTHR47524">
    <property type="entry name" value="20S RRNA ACCUMULATION PROTEIN 4"/>
    <property type="match status" value="1"/>
</dbReference>
<organism evidence="3 4">
    <name type="scientific">Calocera viscosa (strain TUFC12733)</name>
    <dbReference type="NCBI Taxonomy" id="1330018"/>
    <lineage>
        <taxon>Eukaryota</taxon>
        <taxon>Fungi</taxon>
        <taxon>Dikarya</taxon>
        <taxon>Basidiomycota</taxon>
        <taxon>Agaricomycotina</taxon>
        <taxon>Dacrymycetes</taxon>
        <taxon>Dacrymycetales</taxon>
        <taxon>Dacrymycetaceae</taxon>
        <taxon>Calocera</taxon>
    </lineage>
</organism>
<dbReference type="EMBL" id="KV417266">
    <property type="protein sequence ID" value="KZP01905.1"/>
    <property type="molecule type" value="Genomic_DNA"/>
</dbReference>
<feature type="region of interest" description="Disordered" evidence="1">
    <location>
        <begin position="130"/>
        <end position="240"/>
    </location>
</feature>
<feature type="compositionally biased region" description="Polar residues" evidence="1">
    <location>
        <begin position="145"/>
        <end position="156"/>
    </location>
</feature>
<evidence type="ECO:0000313" key="4">
    <source>
        <dbReference type="Proteomes" id="UP000076738"/>
    </source>
</evidence>
<dbReference type="Proteomes" id="UP000076738">
    <property type="component" value="Unassembled WGS sequence"/>
</dbReference>
<evidence type="ECO:0000259" key="2">
    <source>
        <dbReference type="Pfam" id="PF04194"/>
    </source>
</evidence>
<dbReference type="Pfam" id="PF04194">
    <property type="entry name" value="PDCD2_C"/>
    <property type="match status" value="1"/>
</dbReference>
<dbReference type="STRING" id="1330018.A0A167SGM9"/>
<dbReference type="GO" id="GO:0030490">
    <property type="term" value="P:maturation of SSU-rRNA"/>
    <property type="evidence" value="ECO:0007669"/>
    <property type="project" value="TreeGrafter"/>
</dbReference>
<protein>
    <recommendedName>
        <fullName evidence="2">Programmed cell death protein 2 C-terminal domain-containing protein</fullName>
    </recommendedName>
</protein>
<dbReference type="OrthoDB" id="443682at2759"/>
<name>A0A167SGM9_CALVF</name>
<dbReference type="PANTHER" id="PTHR47524:SF1">
    <property type="entry name" value="20S RRNA ACCUMULATION PROTEIN 4"/>
    <property type="match status" value="1"/>
</dbReference>